<dbReference type="Proteomes" id="UP000295807">
    <property type="component" value="Unassembled WGS sequence"/>
</dbReference>
<dbReference type="AlphaFoldDB" id="A0A4R3KPE0"/>
<keyword evidence="3" id="KW-1185">Reference proteome</keyword>
<sequence length="167" mass="18899">MQEEDKIEPVKSLPQVKENLPLQRTAFKIQKVCWVVILAVTLLIGLGFFGNGPVSKVMSAKENITLEYERFSRYQGQMKTTIHLEGGPRIANIRIPITYLSGFKLETVFPESYESKIEGDAIVYSFDTGNNQSLTIHFFACPERSGLIEGTWTVNQQAFPLTHIIYP</sequence>
<dbReference type="OrthoDB" id="666360at2"/>
<reference evidence="2 3" key="1">
    <citation type="submission" date="2019-03" db="EMBL/GenBank/DDBJ databases">
        <title>Genomic Encyclopedia of Type Strains, Phase IV (KMG-IV): sequencing the most valuable type-strain genomes for metagenomic binning, comparative biology and taxonomic classification.</title>
        <authorList>
            <person name="Goeker M."/>
        </authorList>
    </citation>
    <scope>NUCLEOTIDE SEQUENCE [LARGE SCALE GENOMIC DNA]</scope>
    <source>
        <strain evidence="2 3">DSM 21100</strain>
    </source>
</reference>
<dbReference type="RefSeq" id="WP_132129683.1">
    <property type="nucleotide sequence ID" value="NZ_CP042432.1"/>
</dbReference>
<accession>A0A4R3KPE0</accession>
<dbReference type="EMBL" id="SMAD01000008">
    <property type="protein sequence ID" value="TCS86279.1"/>
    <property type="molecule type" value="Genomic_DNA"/>
</dbReference>
<organism evidence="2 3">
    <name type="scientific">Anseongella ginsenosidimutans</name>
    <dbReference type="NCBI Taxonomy" id="496056"/>
    <lineage>
        <taxon>Bacteria</taxon>
        <taxon>Pseudomonadati</taxon>
        <taxon>Bacteroidota</taxon>
        <taxon>Sphingobacteriia</taxon>
        <taxon>Sphingobacteriales</taxon>
        <taxon>Sphingobacteriaceae</taxon>
        <taxon>Anseongella</taxon>
    </lineage>
</organism>
<keyword evidence="1" id="KW-1133">Transmembrane helix</keyword>
<feature type="transmembrane region" description="Helical" evidence="1">
    <location>
        <begin position="32"/>
        <end position="50"/>
    </location>
</feature>
<evidence type="ECO:0000313" key="2">
    <source>
        <dbReference type="EMBL" id="TCS86279.1"/>
    </source>
</evidence>
<keyword evidence="1" id="KW-0812">Transmembrane</keyword>
<proteinExistence type="predicted"/>
<protein>
    <submittedName>
        <fullName evidence="2">Uncharacterized protein</fullName>
    </submittedName>
</protein>
<gene>
    <name evidence="2" type="ORF">EDD80_10871</name>
</gene>
<comment type="caution">
    <text evidence="2">The sequence shown here is derived from an EMBL/GenBank/DDBJ whole genome shotgun (WGS) entry which is preliminary data.</text>
</comment>
<keyword evidence="1" id="KW-0472">Membrane</keyword>
<evidence type="ECO:0000256" key="1">
    <source>
        <dbReference type="SAM" id="Phobius"/>
    </source>
</evidence>
<evidence type="ECO:0000313" key="3">
    <source>
        <dbReference type="Proteomes" id="UP000295807"/>
    </source>
</evidence>
<name>A0A4R3KPE0_9SPHI</name>